<dbReference type="InterPro" id="IPR059179">
    <property type="entry name" value="MLKL-like_MCAfunc"/>
</dbReference>
<accession>A0A9N9J8T6</accession>
<keyword evidence="2" id="KW-0067">ATP-binding</keyword>
<proteinExistence type="predicted"/>
<feature type="domain" description="Protein kinase" evidence="3">
    <location>
        <begin position="116"/>
        <end position="306"/>
    </location>
</feature>
<comment type="caution">
    <text evidence="4">The sequence shown here is derived from an EMBL/GenBank/DDBJ whole genome shotgun (WGS) entry which is preliminary data.</text>
</comment>
<dbReference type="Pfam" id="PF07714">
    <property type="entry name" value="PK_Tyr_Ser-Thr"/>
    <property type="match status" value="1"/>
</dbReference>
<feature type="non-terminal residue" evidence="4">
    <location>
        <position position="306"/>
    </location>
</feature>
<evidence type="ECO:0000313" key="5">
    <source>
        <dbReference type="Proteomes" id="UP000789396"/>
    </source>
</evidence>
<dbReference type="SUPFAM" id="SSF56112">
    <property type="entry name" value="Protein kinase-like (PK-like)"/>
    <property type="match status" value="1"/>
</dbReference>
<sequence length="306" mass="35620">LDLSIISDTFSPLIEEAYQIENFWKSYDNIQLNKRTCKKLGICIIDAVYNVKKLPCLDSYDDFFTLDNYMSFHKFLQNLRVIKSFIEDISQIRRLKSFIQEIDSGVSLEKLKDEYVKLLKEFHESTLSLGFNIQVDNNIDDINKDIEETKKISADIQNIANHKLVENEIIQESYNSEIVKYIKFSPSEVKSLSVQMALLKSLKGLVNISKFYGIKHENQMEITIAVEWSQYGDLMAYYKEYKLNTPLKLKFALEICNGLVFLNSVNFLHRAIKSENILIINDCKAKITNFCHSRLVTDESRKLDTM</sequence>
<reference evidence="4" key="1">
    <citation type="submission" date="2021-06" db="EMBL/GenBank/DDBJ databases">
        <authorList>
            <person name="Kallberg Y."/>
            <person name="Tangrot J."/>
            <person name="Rosling A."/>
        </authorList>
    </citation>
    <scope>NUCLEOTIDE SEQUENCE</scope>
    <source>
        <strain evidence="4">IN212</strain>
    </source>
</reference>
<evidence type="ECO:0000313" key="4">
    <source>
        <dbReference type="EMBL" id="CAG8764783.1"/>
    </source>
</evidence>
<organism evidence="4 5">
    <name type="scientific">Racocetra fulgida</name>
    <dbReference type="NCBI Taxonomy" id="60492"/>
    <lineage>
        <taxon>Eukaryota</taxon>
        <taxon>Fungi</taxon>
        <taxon>Fungi incertae sedis</taxon>
        <taxon>Mucoromycota</taxon>
        <taxon>Glomeromycotina</taxon>
        <taxon>Glomeromycetes</taxon>
        <taxon>Diversisporales</taxon>
        <taxon>Gigasporaceae</taxon>
        <taxon>Racocetra</taxon>
    </lineage>
</organism>
<evidence type="ECO:0000256" key="2">
    <source>
        <dbReference type="ARBA" id="ARBA00022840"/>
    </source>
</evidence>
<gene>
    <name evidence="4" type="ORF">RFULGI_LOCUS14591</name>
</gene>
<name>A0A9N9J8T6_9GLOM</name>
<feature type="non-terminal residue" evidence="4">
    <location>
        <position position="1"/>
    </location>
</feature>
<dbReference type="GO" id="GO:0004672">
    <property type="term" value="F:protein kinase activity"/>
    <property type="evidence" value="ECO:0007669"/>
    <property type="project" value="InterPro"/>
</dbReference>
<evidence type="ECO:0000256" key="1">
    <source>
        <dbReference type="ARBA" id="ARBA00022741"/>
    </source>
</evidence>
<dbReference type="PROSITE" id="PS50011">
    <property type="entry name" value="PROTEIN_KINASE_DOM"/>
    <property type="match status" value="1"/>
</dbReference>
<keyword evidence="1" id="KW-0547">Nucleotide-binding</keyword>
<dbReference type="InterPro" id="IPR050198">
    <property type="entry name" value="Non-receptor_tyrosine_kinases"/>
</dbReference>
<dbReference type="CDD" id="cd21037">
    <property type="entry name" value="MLKL_NTD"/>
    <property type="match status" value="1"/>
</dbReference>
<dbReference type="GO" id="GO:0005524">
    <property type="term" value="F:ATP binding"/>
    <property type="evidence" value="ECO:0007669"/>
    <property type="project" value="UniProtKB-KW"/>
</dbReference>
<dbReference type="InterPro" id="IPR000719">
    <property type="entry name" value="Prot_kinase_dom"/>
</dbReference>
<dbReference type="Gene3D" id="1.10.510.10">
    <property type="entry name" value="Transferase(Phosphotransferase) domain 1"/>
    <property type="match status" value="1"/>
</dbReference>
<dbReference type="EMBL" id="CAJVPZ010042978">
    <property type="protein sequence ID" value="CAG8764783.1"/>
    <property type="molecule type" value="Genomic_DNA"/>
</dbReference>
<keyword evidence="5" id="KW-1185">Reference proteome</keyword>
<dbReference type="AlphaFoldDB" id="A0A9N9J8T6"/>
<evidence type="ECO:0000259" key="3">
    <source>
        <dbReference type="PROSITE" id="PS50011"/>
    </source>
</evidence>
<dbReference type="OrthoDB" id="2424484at2759"/>
<dbReference type="InterPro" id="IPR001245">
    <property type="entry name" value="Ser-Thr/Tyr_kinase_cat_dom"/>
</dbReference>
<dbReference type="Proteomes" id="UP000789396">
    <property type="component" value="Unassembled WGS sequence"/>
</dbReference>
<dbReference type="PANTHER" id="PTHR24418">
    <property type="entry name" value="TYROSINE-PROTEIN KINASE"/>
    <property type="match status" value="1"/>
</dbReference>
<dbReference type="InterPro" id="IPR011009">
    <property type="entry name" value="Kinase-like_dom_sf"/>
</dbReference>
<protein>
    <submittedName>
        <fullName evidence="4">3_t:CDS:1</fullName>
    </submittedName>
</protein>